<dbReference type="Proteomes" id="UP000234560">
    <property type="component" value="Chromosome"/>
</dbReference>
<dbReference type="GO" id="GO:0005886">
    <property type="term" value="C:plasma membrane"/>
    <property type="evidence" value="ECO:0007669"/>
    <property type="project" value="UniProtKB-SubCell"/>
</dbReference>
<evidence type="ECO:0000256" key="3">
    <source>
        <dbReference type="ARBA" id="ARBA00022475"/>
    </source>
</evidence>
<evidence type="ECO:0000256" key="1">
    <source>
        <dbReference type="ARBA" id="ARBA00004202"/>
    </source>
</evidence>
<dbReference type="InterPro" id="IPR017871">
    <property type="entry name" value="ABC_transporter-like_CS"/>
</dbReference>
<dbReference type="FunFam" id="3.40.50.300:FF:000134">
    <property type="entry name" value="Iron-enterobactin ABC transporter ATP-binding protein"/>
    <property type="match status" value="1"/>
</dbReference>
<dbReference type="PROSITE" id="PS50893">
    <property type="entry name" value="ABC_TRANSPORTER_2"/>
    <property type="match status" value="1"/>
</dbReference>
<keyword evidence="6 11" id="KW-0067">ATP-binding</keyword>
<reference evidence="11" key="2">
    <citation type="submission" date="2023-10" db="EMBL/GenBank/DDBJ databases">
        <authorList>
            <person name="Choi B."/>
        </authorList>
    </citation>
    <scope>NUCLEOTIDE SEQUENCE</scope>
    <source>
        <strain evidence="11">UMB0763</strain>
    </source>
</reference>
<name>A0AAF1BXK3_9CORY</name>
<feature type="domain" description="ABC transporter" evidence="10">
    <location>
        <begin position="7"/>
        <end position="242"/>
    </location>
</feature>
<dbReference type="RefSeq" id="WP_101679159.1">
    <property type="nucleotide sequence ID" value="NZ_CP136958.1"/>
</dbReference>
<dbReference type="SMART" id="SM00382">
    <property type="entry name" value="AAA"/>
    <property type="match status" value="1"/>
</dbReference>
<keyword evidence="5" id="KW-0547">Nucleotide-binding</keyword>
<dbReference type="InterPro" id="IPR003439">
    <property type="entry name" value="ABC_transporter-like_ATP-bd"/>
</dbReference>
<evidence type="ECO:0000259" key="10">
    <source>
        <dbReference type="PROSITE" id="PS50893"/>
    </source>
</evidence>
<dbReference type="Pfam" id="PF00005">
    <property type="entry name" value="ABC_tran"/>
    <property type="match status" value="1"/>
</dbReference>
<dbReference type="InterPro" id="IPR003593">
    <property type="entry name" value="AAA+_ATPase"/>
</dbReference>
<dbReference type="GO" id="GO:0006826">
    <property type="term" value="P:iron ion transport"/>
    <property type="evidence" value="ECO:0007669"/>
    <property type="project" value="UniProtKB-KW"/>
</dbReference>
<dbReference type="GO" id="GO:0016887">
    <property type="term" value="F:ATP hydrolysis activity"/>
    <property type="evidence" value="ECO:0007669"/>
    <property type="project" value="InterPro"/>
</dbReference>
<dbReference type="SUPFAM" id="SSF52540">
    <property type="entry name" value="P-loop containing nucleoside triphosphate hydrolases"/>
    <property type="match status" value="1"/>
</dbReference>
<gene>
    <name evidence="11" type="ORF">CYJ47_04100</name>
</gene>
<evidence type="ECO:0000313" key="12">
    <source>
        <dbReference type="Proteomes" id="UP000234560"/>
    </source>
</evidence>
<keyword evidence="4" id="KW-0410">Iron transport</keyword>
<keyword evidence="2" id="KW-0813">Transport</keyword>
<dbReference type="PANTHER" id="PTHR42771:SF2">
    <property type="entry name" value="IRON(3+)-HYDROXAMATE IMPORT ATP-BINDING PROTEIN FHUC"/>
    <property type="match status" value="1"/>
</dbReference>
<dbReference type="PROSITE" id="PS00211">
    <property type="entry name" value="ABC_TRANSPORTER_1"/>
    <property type="match status" value="1"/>
</dbReference>
<dbReference type="PANTHER" id="PTHR42771">
    <property type="entry name" value="IRON(3+)-HYDROXAMATE IMPORT ATP-BINDING PROTEIN FHUC"/>
    <property type="match status" value="1"/>
</dbReference>
<dbReference type="GO" id="GO:0005524">
    <property type="term" value="F:ATP binding"/>
    <property type="evidence" value="ECO:0007669"/>
    <property type="project" value="UniProtKB-KW"/>
</dbReference>
<evidence type="ECO:0000256" key="2">
    <source>
        <dbReference type="ARBA" id="ARBA00022448"/>
    </source>
</evidence>
<comment type="subcellular location">
    <subcellularLocation>
        <location evidence="1">Cell membrane</location>
        <topology evidence="1">Peripheral membrane protein</topology>
    </subcellularLocation>
</comment>
<protein>
    <submittedName>
        <fullName evidence="11">ABC transporter ATP-binding protein</fullName>
    </submittedName>
</protein>
<dbReference type="KEGG" id="cpyr:CYJ47_04100"/>
<organism evidence="11 12">
    <name type="scientific">Corynebacterium pyruviciproducens</name>
    <dbReference type="NCBI Taxonomy" id="598660"/>
    <lineage>
        <taxon>Bacteria</taxon>
        <taxon>Bacillati</taxon>
        <taxon>Actinomycetota</taxon>
        <taxon>Actinomycetes</taxon>
        <taxon>Mycobacteriales</taxon>
        <taxon>Corynebacteriaceae</taxon>
        <taxon>Corynebacterium</taxon>
    </lineage>
</organism>
<evidence type="ECO:0000313" key="11">
    <source>
        <dbReference type="EMBL" id="WOT02961.1"/>
    </source>
</evidence>
<evidence type="ECO:0000256" key="4">
    <source>
        <dbReference type="ARBA" id="ARBA00022496"/>
    </source>
</evidence>
<keyword evidence="8" id="KW-0406">Ion transport</keyword>
<dbReference type="InterPro" id="IPR027417">
    <property type="entry name" value="P-loop_NTPase"/>
</dbReference>
<keyword evidence="9" id="KW-0472">Membrane</keyword>
<proteinExistence type="predicted"/>
<dbReference type="AlphaFoldDB" id="A0AAF1BXK3"/>
<dbReference type="Gene3D" id="3.40.50.300">
    <property type="entry name" value="P-loop containing nucleotide triphosphate hydrolases"/>
    <property type="match status" value="1"/>
</dbReference>
<dbReference type="InterPro" id="IPR051535">
    <property type="entry name" value="Siderophore_ABC-ATPase"/>
</dbReference>
<evidence type="ECO:0000256" key="9">
    <source>
        <dbReference type="ARBA" id="ARBA00023136"/>
    </source>
</evidence>
<keyword evidence="7" id="KW-0408">Iron</keyword>
<reference evidence="11" key="1">
    <citation type="submission" date="2017-12" db="EMBL/GenBank/DDBJ databases">
        <authorList>
            <person name="Thomas-White K."/>
            <person name="Wolfe A.J."/>
        </authorList>
    </citation>
    <scope>NUCLEOTIDE SEQUENCE</scope>
    <source>
        <strain evidence="11">UMB0763</strain>
    </source>
</reference>
<evidence type="ECO:0000256" key="5">
    <source>
        <dbReference type="ARBA" id="ARBA00022741"/>
    </source>
</evidence>
<dbReference type="CDD" id="cd03214">
    <property type="entry name" value="ABC_Iron-Siderophores_B12_Hemin"/>
    <property type="match status" value="1"/>
</dbReference>
<keyword evidence="3" id="KW-1003">Cell membrane</keyword>
<evidence type="ECO:0000256" key="7">
    <source>
        <dbReference type="ARBA" id="ARBA00023004"/>
    </source>
</evidence>
<dbReference type="EMBL" id="CP136958">
    <property type="protein sequence ID" value="WOT02961.1"/>
    <property type="molecule type" value="Genomic_DNA"/>
</dbReference>
<sequence length="266" mass="28747">MNDSQAIVVDHVSSGYGDHIVVKDIDITAEAGTFTTLLGPNGCGKSTLLKSIMRLLTPVAGTVTYGATSLQDVSPKKLAQTVAMLPQHPFAPDGLRVVELVSRGRHPWRSPLRGLSATDRRIIAEAMEETEVSGLAERSIETLSGGQRQRVWMAMVLAQDTPVLLLDEPTTYLDPARAMEILSIAKRQAQAGKVVISVLHDLHLAGHFSDRVVLLKEGHVYADGSPADVMTVDALKDVYDLRAEVWDDPASASPIIVPRGVYGHDQ</sequence>
<accession>A0AAF1BXK3</accession>
<evidence type="ECO:0000256" key="6">
    <source>
        <dbReference type="ARBA" id="ARBA00022840"/>
    </source>
</evidence>
<evidence type="ECO:0000256" key="8">
    <source>
        <dbReference type="ARBA" id="ARBA00023065"/>
    </source>
</evidence>